<feature type="domain" description="IMP dehydrogenase/GMP reductase" evidence="2">
    <location>
        <begin position="274"/>
        <end position="531"/>
    </location>
</feature>
<gene>
    <name evidence="3" type="ORF">A2714_00440</name>
</gene>
<dbReference type="InterPro" id="IPR013785">
    <property type="entry name" value="Aldolase_TIM"/>
</dbReference>
<evidence type="ECO:0000313" key="3">
    <source>
        <dbReference type="EMBL" id="OGM20876.1"/>
    </source>
</evidence>
<protein>
    <recommendedName>
        <fullName evidence="2">IMP dehydrogenase/GMP reductase domain-containing protein</fullName>
    </recommendedName>
</protein>
<reference evidence="3 4" key="1">
    <citation type="journal article" date="2016" name="Nat. Commun.">
        <title>Thousands of microbial genomes shed light on interconnected biogeochemical processes in an aquifer system.</title>
        <authorList>
            <person name="Anantharaman K."/>
            <person name="Brown C.T."/>
            <person name="Hug L.A."/>
            <person name="Sharon I."/>
            <person name="Castelle C.J."/>
            <person name="Probst A.J."/>
            <person name="Thomas B.C."/>
            <person name="Singh A."/>
            <person name="Wilkins M.J."/>
            <person name="Karaoz U."/>
            <person name="Brodie E.L."/>
            <person name="Williams K.H."/>
            <person name="Hubbard S.S."/>
            <person name="Banfield J.F."/>
        </authorList>
    </citation>
    <scope>NUCLEOTIDE SEQUENCE [LARGE SCALE GENOMIC DNA]</scope>
</reference>
<evidence type="ECO:0000256" key="1">
    <source>
        <dbReference type="ARBA" id="ARBA00005502"/>
    </source>
</evidence>
<dbReference type="SMART" id="SM01240">
    <property type="entry name" value="IMPDH"/>
    <property type="match status" value="1"/>
</dbReference>
<dbReference type="AlphaFoldDB" id="A0A1F7Y0T5"/>
<name>A0A1F7Y0T5_9BACT</name>
<organism evidence="3 4">
    <name type="scientific">Candidatus Woesebacteria bacterium RIFCSPHIGHO2_01_FULL_38_9</name>
    <dbReference type="NCBI Taxonomy" id="1802492"/>
    <lineage>
        <taxon>Bacteria</taxon>
        <taxon>Candidatus Woeseibacteriota</taxon>
    </lineage>
</organism>
<evidence type="ECO:0000313" key="4">
    <source>
        <dbReference type="Proteomes" id="UP000178419"/>
    </source>
</evidence>
<dbReference type="SUPFAM" id="SSF51412">
    <property type="entry name" value="Inosine monophosphate dehydrogenase (IMPDH)"/>
    <property type="match status" value="1"/>
</dbReference>
<accession>A0A1F7Y0T5</accession>
<dbReference type="InterPro" id="IPR001093">
    <property type="entry name" value="IMP_DH_GMPRt"/>
</dbReference>
<dbReference type="Gene3D" id="3.20.20.70">
    <property type="entry name" value="Aldolase class I"/>
    <property type="match status" value="1"/>
</dbReference>
<comment type="caution">
    <text evidence="3">The sequence shown here is derived from an EMBL/GenBank/DDBJ whole genome shotgun (WGS) entry which is preliminary data.</text>
</comment>
<sequence>MNRTRIKTLKEPFSEELERIRFEEFSKEAISFSYALESVSSQSKKTKILDSKSIVLLSKTENKFYSRYKVSKDSNSIGLVLTNIDLGRIGRYGNGEPIFWQMGRERRKLALAQRALFFDENHNPQIYKKLISFENGKTRVKERANRRSPTIEKALGMESPSDSAVYTPALTEIGYKKISTDKIVSRRKIVTNGLFNKIGKYPRKIIGLGAMPPVSGWRDTLVTSIVGHMLCFIPRSSVFASNLENRLRLALDVRKTIQKLPIKPIYRTKILRNLGAAIGAENPDDEVNIAKYLYEKAGITVFRIYTIGSDKRVIETAKKLRQKLGEKIEIFVGQIADKAQAERLIQKDILVDGLIFGHGGGQQCTSAINGMAITTLEDVYSMTTDKRFNNTSIILEGGVGRSIGVALVMGVDCVLGNQKFVRGTIETGNVFLEDKMGKICQPYPGTASPVTQIIESEDPTLRFRRADAAGRTYYSEGKPGLMFYEEKAGSMAFWINEHLRHAARTLADLGVENIEELRKFLSNDKREFLRILSEKTQYLSEAHRNSNF</sequence>
<dbReference type="PANTHER" id="PTHR11911">
    <property type="entry name" value="INOSINE-5-MONOPHOSPHATE DEHYDROGENASE RELATED"/>
    <property type="match status" value="1"/>
</dbReference>
<dbReference type="EMBL" id="MGGE01000032">
    <property type="protein sequence ID" value="OGM20876.1"/>
    <property type="molecule type" value="Genomic_DNA"/>
</dbReference>
<dbReference type="PANTHER" id="PTHR11911:SF111">
    <property type="entry name" value="INOSINE-5'-MONOPHOSPHATE DEHYDROGENASE"/>
    <property type="match status" value="1"/>
</dbReference>
<dbReference type="Pfam" id="PF00478">
    <property type="entry name" value="IMPDH"/>
    <property type="match status" value="1"/>
</dbReference>
<evidence type="ECO:0000259" key="2">
    <source>
        <dbReference type="Pfam" id="PF00478"/>
    </source>
</evidence>
<dbReference type="GO" id="GO:0003938">
    <property type="term" value="F:IMP dehydrogenase activity"/>
    <property type="evidence" value="ECO:0007669"/>
    <property type="project" value="InterPro"/>
</dbReference>
<proteinExistence type="inferred from homology"/>
<comment type="similarity">
    <text evidence="1">Belongs to the IMPDH/GMPR family.</text>
</comment>
<dbReference type="InterPro" id="IPR005990">
    <property type="entry name" value="IMP_DH"/>
</dbReference>
<dbReference type="Proteomes" id="UP000178419">
    <property type="component" value="Unassembled WGS sequence"/>
</dbReference>
<dbReference type="GO" id="GO:0006183">
    <property type="term" value="P:GTP biosynthetic process"/>
    <property type="evidence" value="ECO:0007669"/>
    <property type="project" value="TreeGrafter"/>
</dbReference>